<organism evidence="1 2">
    <name type="scientific">Solanum commersonii</name>
    <name type="common">Commerson's wild potato</name>
    <name type="synonym">Commerson's nightshade</name>
    <dbReference type="NCBI Taxonomy" id="4109"/>
    <lineage>
        <taxon>Eukaryota</taxon>
        <taxon>Viridiplantae</taxon>
        <taxon>Streptophyta</taxon>
        <taxon>Embryophyta</taxon>
        <taxon>Tracheophyta</taxon>
        <taxon>Spermatophyta</taxon>
        <taxon>Magnoliopsida</taxon>
        <taxon>eudicotyledons</taxon>
        <taxon>Gunneridae</taxon>
        <taxon>Pentapetalae</taxon>
        <taxon>asterids</taxon>
        <taxon>lamiids</taxon>
        <taxon>Solanales</taxon>
        <taxon>Solanaceae</taxon>
        <taxon>Solanoideae</taxon>
        <taxon>Solaneae</taxon>
        <taxon>Solanum</taxon>
    </lineage>
</organism>
<dbReference type="Proteomes" id="UP000824120">
    <property type="component" value="Chromosome 8"/>
</dbReference>
<comment type="caution">
    <text evidence="1">The sequence shown here is derived from an EMBL/GenBank/DDBJ whole genome shotgun (WGS) entry which is preliminary data.</text>
</comment>
<protein>
    <submittedName>
        <fullName evidence="1">Uncharacterized protein</fullName>
    </submittedName>
</protein>
<gene>
    <name evidence="1" type="ORF">H5410_041224</name>
</gene>
<evidence type="ECO:0000313" key="2">
    <source>
        <dbReference type="Proteomes" id="UP000824120"/>
    </source>
</evidence>
<name>A0A9J5XUV3_SOLCO</name>
<accession>A0A9J5XUV3</accession>
<dbReference type="AlphaFoldDB" id="A0A9J5XUV3"/>
<keyword evidence="2" id="KW-1185">Reference proteome</keyword>
<sequence length="93" mass="10508">MTTVEAIPFKVLMVDAVQQLVDVARLFLVLNFRDITNSLLQYLMHGATTNLSAVIITSRRLVGVVVDKVIQYINFKKFMRAVSSAHKVDKDKN</sequence>
<evidence type="ECO:0000313" key="1">
    <source>
        <dbReference type="EMBL" id="KAG5590710.1"/>
    </source>
</evidence>
<dbReference type="EMBL" id="JACXVP010000008">
    <property type="protein sequence ID" value="KAG5590710.1"/>
    <property type="molecule type" value="Genomic_DNA"/>
</dbReference>
<proteinExistence type="predicted"/>
<reference evidence="1 2" key="1">
    <citation type="submission" date="2020-09" db="EMBL/GenBank/DDBJ databases">
        <title>De no assembly of potato wild relative species, Solanum commersonii.</title>
        <authorList>
            <person name="Cho K."/>
        </authorList>
    </citation>
    <scope>NUCLEOTIDE SEQUENCE [LARGE SCALE GENOMIC DNA]</scope>
    <source>
        <strain evidence="1">LZ3.2</strain>
        <tissue evidence="1">Leaf</tissue>
    </source>
</reference>